<keyword evidence="2" id="KW-1185">Reference proteome</keyword>
<evidence type="ECO:0000313" key="1">
    <source>
        <dbReference type="EMBL" id="QGZ16181.1"/>
    </source>
</evidence>
<protein>
    <submittedName>
        <fullName evidence="1">Uncharacterized protein</fullName>
    </submittedName>
</protein>
<dbReference type="EMBL" id="MN732867">
    <property type="protein sequence ID" value="QGZ16181.1"/>
    <property type="molecule type" value="Genomic_DNA"/>
</dbReference>
<name>A0A6B9J5K0_9CAUD</name>
<accession>A0A6B9J5K0</accession>
<gene>
    <name evidence="1" type="ORF">Hena1_00050</name>
</gene>
<sequence>MSQHNWGANSPTCEYVYQSDDGYVMDWKGTCGNVLAIDMGFRGIMSNKPKFNYCHNCGNRLVVQEWESKR</sequence>
<dbReference type="Proteomes" id="UP000433183">
    <property type="component" value="Segment"/>
</dbReference>
<proteinExistence type="predicted"/>
<reference evidence="1 2" key="1">
    <citation type="submission" date="2019-11" db="EMBL/GenBank/DDBJ databases">
        <title>Characterization of a new Erwinia amylovora bacteriophage.</title>
        <authorList>
            <person name="Valentovich L.N."/>
            <person name="Akhremchuk A.E."/>
            <person name="Besarab N.V."/>
            <person name="Lagonenko A.L."/>
        </authorList>
    </citation>
    <scope>NUCLEOTIDE SEQUENCE [LARGE SCALE GENOMIC DNA]</scope>
</reference>
<evidence type="ECO:0000313" key="2">
    <source>
        <dbReference type="Proteomes" id="UP000433183"/>
    </source>
</evidence>
<organism evidence="1 2">
    <name type="scientific">Erwinia phage Hena1</name>
    <dbReference type="NCBI Taxonomy" id="2678601"/>
    <lineage>
        <taxon>Viruses</taxon>
        <taxon>Duplodnaviria</taxon>
        <taxon>Heunggongvirae</taxon>
        <taxon>Uroviricota</taxon>
        <taxon>Caudoviricetes</taxon>
        <taxon>Vequintavirinae</taxon>
        <taxon>Henunavirus</taxon>
        <taxon>Henunavirus hena1</taxon>
    </lineage>
</organism>